<feature type="compositionally biased region" description="Basic and acidic residues" evidence="1">
    <location>
        <begin position="32"/>
        <end position="42"/>
    </location>
</feature>
<dbReference type="EMBL" id="JAIWYP010000002">
    <property type="protein sequence ID" value="KAH3863937.1"/>
    <property type="molecule type" value="Genomic_DNA"/>
</dbReference>
<keyword evidence="3" id="KW-1185">Reference proteome</keyword>
<comment type="caution">
    <text evidence="2">The sequence shown here is derived from an EMBL/GenBank/DDBJ whole genome shotgun (WGS) entry which is preliminary data.</text>
</comment>
<reference evidence="2" key="2">
    <citation type="submission" date="2020-11" db="EMBL/GenBank/DDBJ databases">
        <authorList>
            <person name="McCartney M.A."/>
            <person name="Auch B."/>
            <person name="Kono T."/>
            <person name="Mallez S."/>
            <person name="Becker A."/>
            <person name="Gohl D.M."/>
            <person name="Silverstein K.A.T."/>
            <person name="Koren S."/>
            <person name="Bechman K.B."/>
            <person name="Herman A."/>
            <person name="Abrahante J.E."/>
            <person name="Garbe J."/>
        </authorList>
    </citation>
    <scope>NUCLEOTIDE SEQUENCE</scope>
    <source>
        <strain evidence="2">Duluth1</strain>
        <tissue evidence="2">Whole animal</tissue>
    </source>
</reference>
<gene>
    <name evidence="2" type="ORF">DPMN_026945</name>
</gene>
<evidence type="ECO:0000313" key="3">
    <source>
        <dbReference type="Proteomes" id="UP000828390"/>
    </source>
</evidence>
<feature type="region of interest" description="Disordered" evidence="1">
    <location>
        <begin position="30"/>
        <end position="65"/>
    </location>
</feature>
<organism evidence="2 3">
    <name type="scientific">Dreissena polymorpha</name>
    <name type="common">Zebra mussel</name>
    <name type="synonym">Mytilus polymorpha</name>
    <dbReference type="NCBI Taxonomy" id="45954"/>
    <lineage>
        <taxon>Eukaryota</taxon>
        <taxon>Metazoa</taxon>
        <taxon>Spiralia</taxon>
        <taxon>Lophotrochozoa</taxon>
        <taxon>Mollusca</taxon>
        <taxon>Bivalvia</taxon>
        <taxon>Autobranchia</taxon>
        <taxon>Heteroconchia</taxon>
        <taxon>Euheterodonta</taxon>
        <taxon>Imparidentia</taxon>
        <taxon>Neoheterodontei</taxon>
        <taxon>Myida</taxon>
        <taxon>Dreissenoidea</taxon>
        <taxon>Dreissenidae</taxon>
        <taxon>Dreissena</taxon>
    </lineage>
</organism>
<sequence>MYSVGERVPPELVPRTELRKQGRKYTRSLRGKLHEQGREYTRSIRGKSYMNKAESTPEVSEVRVT</sequence>
<name>A0A9D4LUB7_DREPO</name>
<dbReference type="AlphaFoldDB" id="A0A9D4LUB7"/>
<evidence type="ECO:0000256" key="1">
    <source>
        <dbReference type="SAM" id="MobiDB-lite"/>
    </source>
</evidence>
<evidence type="ECO:0000313" key="2">
    <source>
        <dbReference type="EMBL" id="KAH3863937.1"/>
    </source>
</evidence>
<protein>
    <submittedName>
        <fullName evidence="2">Uncharacterized protein</fullName>
    </submittedName>
</protein>
<proteinExistence type="predicted"/>
<reference evidence="2" key="1">
    <citation type="journal article" date="2019" name="bioRxiv">
        <title>The Genome of the Zebra Mussel, Dreissena polymorpha: A Resource for Invasive Species Research.</title>
        <authorList>
            <person name="McCartney M.A."/>
            <person name="Auch B."/>
            <person name="Kono T."/>
            <person name="Mallez S."/>
            <person name="Zhang Y."/>
            <person name="Obille A."/>
            <person name="Becker A."/>
            <person name="Abrahante J.E."/>
            <person name="Garbe J."/>
            <person name="Badalamenti J.P."/>
            <person name="Herman A."/>
            <person name="Mangelson H."/>
            <person name="Liachko I."/>
            <person name="Sullivan S."/>
            <person name="Sone E.D."/>
            <person name="Koren S."/>
            <person name="Silverstein K.A.T."/>
            <person name="Beckman K.B."/>
            <person name="Gohl D.M."/>
        </authorList>
    </citation>
    <scope>NUCLEOTIDE SEQUENCE</scope>
    <source>
        <strain evidence="2">Duluth1</strain>
        <tissue evidence="2">Whole animal</tissue>
    </source>
</reference>
<dbReference type="Proteomes" id="UP000828390">
    <property type="component" value="Unassembled WGS sequence"/>
</dbReference>
<accession>A0A9D4LUB7</accession>